<reference evidence="1" key="2">
    <citation type="submission" date="2025-09" db="UniProtKB">
        <authorList>
            <consortium name="EnsemblPlants"/>
        </authorList>
    </citation>
    <scope>IDENTIFICATION</scope>
</reference>
<evidence type="ECO:0000313" key="2">
    <source>
        <dbReference type="Proteomes" id="UP001732700"/>
    </source>
</evidence>
<dbReference type="EnsemblPlants" id="AVESA.00010b.r2.1DG0146670.1">
    <property type="protein sequence ID" value="AVESA.00010b.r2.1DG0146670.1.CDS"/>
    <property type="gene ID" value="AVESA.00010b.r2.1DG0146670"/>
</dbReference>
<accession>A0ACD5TXY1</accession>
<proteinExistence type="predicted"/>
<organism evidence="1 2">
    <name type="scientific">Avena sativa</name>
    <name type="common">Oat</name>
    <dbReference type="NCBI Taxonomy" id="4498"/>
    <lineage>
        <taxon>Eukaryota</taxon>
        <taxon>Viridiplantae</taxon>
        <taxon>Streptophyta</taxon>
        <taxon>Embryophyta</taxon>
        <taxon>Tracheophyta</taxon>
        <taxon>Spermatophyta</taxon>
        <taxon>Magnoliopsida</taxon>
        <taxon>Liliopsida</taxon>
        <taxon>Poales</taxon>
        <taxon>Poaceae</taxon>
        <taxon>BOP clade</taxon>
        <taxon>Pooideae</taxon>
        <taxon>Poodae</taxon>
        <taxon>Poeae</taxon>
        <taxon>Poeae Chloroplast Group 1 (Aveneae type)</taxon>
        <taxon>Aveninae</taxon>
        <taxon>Avena</taxon>
    </lineage>
</organism>
<dbReference type="Proteomes" id="UP001732700">
    <property type="component" value="Chromosome 1D"/>
</dbReference>
<sequence>MAGSGDQARQRDGAVGGSRTPPPSAARSRSPSRSPPPRPRGRSRTVRRGREVVPAVVQRTIRDSGSAQWPMLTKTNYGDWAVLMQVMMESRYIWDAVDHGEVEHHEDRMAMEAILRAVPPEMICTLAAKPSAKAAWDAIKTMRLGSERVRQARRQSWMKEFENIEFKSGESVDDFSMRIGGLVANLKSVGGKVDEEDAVCKFLRVVPPKYSQIALSTETLVDLSTLSIEDLTGRITAAESRYEKDVAGGSLLLTEEEWMARAKLREQGEGSTRPKSSDKGGGKSGDKRQNKDGKKKGDASKDGSSSGGRGPSSGKGACHNCGIVGHYARDCRKPRKERKQEAHLTQASEEQPALLMAVCVGLTQIADAQSHEQVFLNEEKVIPNTSAPDVWYLDTGASNHMTGDRRMFTALDETVTGTIKFGDGSVVEICGKGSVMFMYKNKGHRVLTEVYLIPRLRSNIISIGQLDEIRCKTVVEDGMMCIFDPERLLLAKVRRSPNRLYRLPLETTSPVCLLAKGDDAAWRWHARFGHLHFRALHDLAAKDMVTGLPVINREQQLCDGCAIAKMHRTPFPRASSYRAEQGLELVHGDLCGPISPATPSGNRYFLLIVDDYSRFMWVEMLRTKDEAFRLFRKIKALAESERQVKLRASGAIAQNGVVERRNQSVVEMARSLLKSMKVPARFWGEAVKTAVHILNRAPTRALSGVTPYEAWHGRRPDVSYLRTFGCTVFVKKVGPCVTKLSDRETPMVFVGYEDGSKAYRVYDPSAHKLHITRDAAFDEGRPWSWDSAPADSTTAVTHAAPSSFTVEYEVSTASDDNDDSPAGDAGKSIVTPATRRAPSAAPTPVPATPTGPVFVTPPTDESHDSEGVTLRYRKHQELLDTTEPCELEYSGLCLVAAEEPASVELALKEACWKQAMDEELSSIRDNQTWELADLPPGQRAIGLKWVFKVKKDPQGNVIKHKARLVAKGYAQRQGVNFDEVFAPVARMETVRVLIALAAHDGWEVHHMDVKSAFLNGDLAEEVYVRQPPGFVDDDNEHMVLKLRKALYGLRQAPRAWNSKLDSSLVELGFERSPLEHAVYRRAKEGALLLVGVYVDDLIITGSRTADIVEFKEQMMKMYSMSDLGLLSYYLGIEVNQTAEAITLCQSSYARNIVELMGMESCNPCQTPMENRLKLTKNDGSVAVDPTEYRSIVRSLRYLVNTRPDIGFAVGIVSRYMEAPTSQHMAAVKHIIRYVSGTGGHGCRYERHGSLEPKLVGYTDSDLAGDADDRKSTSGMAFFLGSSCVTWASQKQKIVALSSCEAEYIAAATAACQGVWLSRLIGELSGRAPTEVKLLIDNKSAIALCKNPVHHDRSKHIDTRYHFIRECVEEKKIDVQHVRTEEQIADILTKSLGRVKFVEFREKLGVVDVKKGCHD</sequence>
<protein>
    <submittedName>
        <fullName evidence="1">Uncharacterized protein</fullName>
    </submittedName>
</protein>
<name>A0ACD5TXY1_AVESA</name>
<reference evidence="1" key="1">
    <citation type="submission" date="2021-05" db="EMBL/GenBank/DDBJ databases">
        <authorList>
            <person name="Scholz U."/>
            <person name="Mascher M."/>
            <person name="Fiebig A."/>
        </authorList>
    </citation>
    <scope>NUCLEOTIDE SEQUENCE [LARGE SCALE GENOMIC DNA]</scope>
</reference>
<evidence type="ECO:0000313" key="1">
    <source>
        <dbReference type="EnsemblPlants" id="AVESA.00010b.r2.1DG0146670.1.CDS"/>
    </source>
</evidence>
<keyword evidence="2" id="KW-1185">Reference proteome</keyword>